<dbReference type="InterPro" id="IPR011990">
    <property type="entry name" value="TPR-like_helical_dom_sf"/>
</dbReference>
<dbReference type="Gene3D" id="1.25.40.10">
    <property type="entry name" value="Tetratricopeptide repeat domain"/>
    <property type="match status" value="4"/>
</dbReference>
<accession>A0A3B1B5B3</accession>
<dbReference type="InterPro" id="IPR019734">
    <property type="entry name" value="TPR_rpt"/>
</dbReference>
<sequence length="1413" mass="164086">MAPFLMKWLKSKNGSESTIKKMFDSHSLLSKTNIVAGLNKNSTAQITLDKTLLIAAQAIENKNYQFAKNILSKISVNLTPLQQDKIVLMKSMVACNQNDCDLAESFLKKIKSTSKIYFLGQLELALISTKKNNYKKSLKIIKKLSNREFINRLNKNAVGYLKLVQALNLGYLGEVELANVLLNSLKSSPALYQHSLAVKSEILLKNNQLENALFPLLLLQKSKNKPSDLSYSKIKILNILTTLNEQWQATQFRENFISELLILVNRDHENAKIITSSHYLKRIMRRSNSSEKIKFKNRISWNSIQLITEIQRNNNSTKMLVQSRKDVTNYNFILNKGQKSWLKNIGKYLATKKHTKLKVKSNATVSRLEYLLTKLVGIPKTDIMRYQLLDGLSIWTKNKTFEQRWWLKEKTTVKFKEVNVIQAQKALIELLNIPKKRLQTLFSSHIDMISSQMRKTPKQITIVLADLKKQKYRLKKRLSLSLQHDANNLVIKHENQLLWLVKQNLSENNTFKKIQHRYTIKNSIKNQIIITQLSKLIEKKSLSLKKTIKALKLLSLSASTSAVKSMALFILADAHVTNVQQLNNDGFKSQLPIKGSLSQAIKIYQRLLLDSNNKFNKAVILYQLARAYELSGKPKKSLEQLNKLSVKYPLYKLGGEISFRRAELYFSLGDYKKSSKVYSELKNNSGSRFYFKAKYKLAWSYYKSGYYEKSITNFFKLLDQKTNDNQELSSRIYNDIIRICAIAFSNANGIDSVVSFFENSKNLTHRKAILLELVKYYKLKKRYSDTVKTLSQIIKLYPGDSDLHAYQTQIVASYISAGFNEKIWFSRMAYISQFGGDSQYWKNADSDLKNKIRPFLKKYLLKMAQRDHFKAQSTGNKKYYYSAIKWYKTYLRDVLMNENTAEIYFLLAQAYRETAQYDLAVEMYQKAAYEFPKFDYNKRKKAAYSALLAYHSKYNNSTNVLDKKIIKTEIQLSNRYLYNFGSDKNIVTIRTKMAENYLKLSDNKAALLLSKKIITANVNQKLLLANWRIIAHASYYLSDFTSAEKYYRLILKSKIADKNNIVIRLAQAIYKQAESAKNSDNLLLAIKHFKRIATVAKNTDLHIKAEFEIATLQIILKQWKKAIVSLENFKIKFKHHPLQKNIDEKLVLVYENNADWKQAAYYLQVIFKREGKSELARNALWRSAKLYEKAGEFKRSFSIYKKYVKLFPTPPENAFEARDKLVAMSIKLKNKKLEYFWLKNIITIYNKNNSEKTDRMVYLASKSSLSLAINYKKQLDKIKLKLPLANSLKRKQKIMKITLKYLNDSISYELIDHSTRATMLIAEIYQNLALDVANSPRPKNLTPLEMQQYEILLEDQVIPFEDKAIGFYVHNIAQIKNGIYTAWIKKSLDALRQLMPARYLKTEKIVGYYDAIQ</sequence>
<dbReference type="Pfam" id="PF13174">
    <property type="entry name" value="TPR_6"/>
    <property type="match status" value="2"/>
</dbReference>
<dbReference type="SUPFAM" id="SSF48452">
    <property type="entry name" value="TPR-like"/>
    <property type="match status" value="3"/>
</dbReference>
<organism evidence="1">
    <name type="scientific">hydrothermal vent metagenome</name>
    <dbReference type="NCBI Taxonomy" id="652676"/>
    <lineage>
        <taxon>unclassified sequences</taxon>
        <taxon>metagenomes</taxon>
        <taxon>ecological metagenomes</taxon>
    </lineage>
</organism>
<name>A0A3B1B5B3_9ZZZZ</name>
<evidence type="ECO:0000313" key="1">
    <source>
        <dbReference type="EMBL" id="VAX01465.1"/>
    </source>
</evidence>
<reference evidence="1" key="1">
    <citation type="submission" date="2018-06" db="EMBL/GenBank/DDBJ databases">
        <authorList>
            <person name="Zhirakovskaya E."/>
        </authorList>
    </citation>
    <scope>NUCLEOTIDE SEQUENCE</scope>
</reference>
<protein>
    <submittedName>
        <fullName evidence="1">Uncharacterized protein</fullName>
    </submittedName>
</protein>
<dbReference type="EMBL" id="UOFS01000049">
    <property type="protein sequence ID" value="VAX01465.1"/>
    <property type="molecule type" value="Genomic_DNA"/>
</dbReference>
<dbReference type="PROSITE" id="PS50005">
    <property type="entry name" value="TPR"/>
    <property type="match status" value="1"/>
</dbReference>
<gene>
    <name evidence="1" type="ORF">MNBD_GAMMA22-1966</name>
</gene>
<proteinExistence type="predicted"/>
<dbReference type="SMART" id="SM00028">
    <property type="entry name" value="TPR"/>
    <property type="match status" value="6"/>
</dbReference>